<sequence>MCKSGPTRRLLPAGLAVLLGLGGCAAMDIEQGSYLTRGQVAKMEQGMSRSEVRRALGEPLLQDPFHPRRWDYVFMRISEDGERTYRRLSVFFDGQGRVARTEKAGSDFPEGYVPSSGAS</sequence>
<organism evidence="6 7">
    <name type="scientific">Thiohalorhabdus methylotrophus</name>
    <dbReference type="NCBI Taxonomy" id="3242694"/>
    <lineage>
        <taxon>Bacteria</taxon>
        <taxon>Pseudomonadati</taxon>
        <taxon>Pseudomonadota</taxon>
        <taxon>Gammaproteobacteria</taxon>
        <taxon>Thiohalorhabdales</taxon>
        <taxon>Thiohalorhabdaceae</taxon>
        <taxon>Thiohalorhabdus</taxon>
    </lineage>
</organism>
<evidence type="ECO:0000256" key="4">
    <source>
        <dbReference type="HAMAP-Rule" id="MF_00925"/>
    </source>
</evidence>
<feature type="domain" description="Outer membrane protein assembly factor BamE" evidence="5">
    <location>
        <begin position="32"/>
        <end position="100"/>
    </location>
</feature>
<keyword evidence="3 4" id="KW-0998">Cell outer membrane</keyword>
<dbReference type="Pfam" id="PF04355">
    <property type="entry name" value="BamE"/>
    <property type="match status" value="1"/>
</dbReference>
<comment type="subunit">
    <text evidence="4">Part of the Bam complex.</text>
</comment>
<proteinExistence type="inferred from homology"/>
<comment type="similarity">
    <text evidence="4">Belongs to the BamE family.</text>
</comment>
<comment type="function">
    <text evidence="4">Part of the outer membrane protein assembly complex, which is involved in assembly and insertion of beta-barrel proteins into the outer membrane.</text>
</comment>
<evidence type="ECO:0000256" key="2">
    <source>
        <dbReference type="ARBA" id="ARBA00023136"/>
    </source>
</evidence>
<keyword evidence="4" id="KW-0449">Lipoprotein</keyword>
<protein>
    <recommendedName>
        <fullName evidence="4">Outer membrane protein assembly factor BamE</fullName>
    </recommendedName>
</protein>
<dbReference type="InterPro" id="IPR007450">
    <property type="entry name" value="BamE_dom"/>
</dbReference>
<dbReference type="Gene3D" id="3.30.1450.10">
    <property type="match status" value="1"/>
</dbReference>
<accession>A0ABV4TXI9</accession>
<evidence type="ECO:0000313" key="6">
    <source>
        <dbReference type="EMBL" id="MFA9461677.1"/>
    </source>
</evidence>
<reference evidence="6 7" key="1">
    <citation type="submission" date="2024-08" db="EMBL/GenBank/DDBJ databases">
        <title>Whole-genome sequencing of halo(alkali)philic microorganisms from hypersaline lakes.</title>
        <authorList>
            <person name="Sorokin D.Y."/>
            <person name="Merkel A.Y."/>
            <person name="Messina E."/>
            <person name="Yakimov M."/>
        </authorList>
    </citation>
    <scope>NUCLEOTIDE SEQUENCE [LARGE SCALE GENOMIC DNA]</scope>
    <source>
        <strain evidence="6 7">Cl-TMA</strain>
    </source>
</reference>
<evidence type="ECO:0000256" key="3">
    <source>
        <dbReference type="ARBA" id="ARBA00023237"/>
    </source>
</evidence>
<dbReference type="HAMAP" id="MF_00925">
    <property type="entry name" value="OM_assembly_BamE"/>
    <property type="match status" value="1"/>
</dbReference>
<dbReference type="PROSITE" id="PS51257">
    <property type="entry name" value="PROKAR_LIPOPROTEIN"/>
    <property type="match status" value="1"/>
</dbReference>
<dbReference type="PANTHER" id="PTHR37482">
    <property type="entry name" value="OUTER MEMBRANE PROTEIN ASSEMBLY FACTOR BAME"/>
    <property type="match status" value="1"/>
</dbReference>
<name>A0ABV4TXI9_9GAMM</name>
<dbReference type="PANTHER" id="PTHR37482:SF1">
    <property type="entry name" value="OUTER MEMBRANE PROTEIN ASSEMBLY FACTOR BAME"/>
    <property type="match status" value="1"/>
</dbReference>
<evidence type="ECO:0000256" key="1">
    <source>
        <dbReference type="ARBA" id="ARBA00022729"/>
    </source>
</evidence>
<keyword evidence="7" id="KW-1185">Reference proteome</keyword>
<dbReference type="RefSeq" id="WP_373656460.1">
    <property type="nucleotide sequence ID" value="NZ_JBGUAW010000008.1"/>
</dbReference>
<comment type="subcellular location">
    <subcellularLocation>
        <location evidence="4">Cell outer membrane</location>
        <topology evidence="4">Lipid-anchor</topology>
    </subcellularLocation>
</comment>
<comment type="caution">
    <text evidence="6">The sequence shown here is derived from an EMBL/GenBank/DDBJ whole genome shotgun (WGS) entry which is preliminary data.</text>
</comment>
<keyword evidence="1 4" id="KW-0732">Signal</keyword>
<dbReference type="EMBL" id="JBGUAW010000008">
    <property type="protein sequence ID" value="MFA9461677.1"/>
    <property type="molecule type" value="Genomic_DNA"/>
</dbReference>
<evidence type="ECO:0000313" key="7">
    <source>
        <dbReference type="Proteomes" id="UP001575181"/>
    </source>
</evidence>
<gene>
    <name evidence="4" type="primary">bamE</name>
    <name evidence="6" type="ORF">ACERLL_12675</name>
</gene>
<dbReference type="Proteomes" id="UP001575181">
    <property type="component" value="Unassembled WGS sequence"/>
</dbReference>
<evidence type="ECO:0000259" key="5">
    <source>
        <dbReference type="Pfam" id="PF04355"/>
    </source>
</evidence>
<dbReference type="InterPro" id="IPR026592">
    <property type="entry name" value="BamE"/>
</dbReference>
<keyword evidence="2 4" id="KW-0472">Membrane</keyword>
<keyword evidence="4" id="KW-0564">Palmitate</keyword>
<dbReference type="InterPro" id="IPR037873">
    <property type="entry name" value="BamE-like"/>
</dbReference>